<dbReference type="Gene3D" id="3.40.50.300">
    <property type="entry name" value="P-loop containing nucleotide triphosphate hydrolases"/>
    <property type="match status" value="2"/>
</dbReference>
<evidence type="ECO:0000256" key="7">
    <source>
        <dbReference type="ARBA" id="ARBA00022840"/>
    </source>
</evidence>
<dbReference type="GO" id="GO:0016020">
    <property type="term" value="C:membrane"/>
    <property type="evidence" value="ECO:0007669"/>
    <property type="project" value="UniProtKB-SubCell"/>
</dbReference>
<dbReference type="STRING" id="33097.A0A150GTG4"/>
<dbReference type="InterPro" id="IPR026082">
    <property type="entry name" value="ABCA"/>
</dbReference>
<dbReference type="PROSITE" id="PS50893">
    <property type="entry name" value="ABC_TRANSPORTER_2"/>
    <property type="match status" value="2"/>
</dbReference>
<evidence type="ECO:0000256" key="8">
    <source>
        <dbReference type="ARBA" id="ARBA00022989"/>
    </source>
</evidence>
<feature type="transmembrane region" description="Helical" evidence="11">
    <location>
        <begin position="537"/>
        <end position="556"/>
    </location>
</feature>
<dbReference type="SMART" id="SM00382">
    <property type="entry name" value="AAA"/>
    <property type="match status" value="2"/>
</dbReference>
<feature type="transmembrane region" description="Helical" evidence="11">
    <location>
        <begin position="1552"/>
        <end position="1575"/>
    </location>
</feature>
<feature type="compositionally biased region" description="Pro residues" evidence="10">
    <location>
        <begin position="394"/>
        <end position="409"/>
    </location>
</feature>
<keyword evidence="4 11" id="KW-0812">Transmembrane</keyword>
<feature type="region of interest" description="Disordered" evidence="10">
    <location>
        <begin position="956"/>
        <end position="1027"/>
    </location>
</feature>
<evidence type="ECO:0000256" key="6">
    <source>
        <dbReference type="ARBA" id="ARBA00022741"/>
    </source>
</evidence>
<dbReference type="OrthoDB" id="509600at2759"/>
<feature type="transmembrane region" description="Helical" evidence="11">
    <location>
        <begin position="568"/>
        <end position="589"/>
    </location>
</feature>
<feature type="transmembrane region" description="Helical" evidence="11">
    <location>
        <begin position="1515"/>
        <end position="1540"/>
    </location>
</feature>
<dbReference type="FunFam" id="3.40.50.300:FF:000335">
    <property type="entry name" value="ATP binding cassette subfamily A member 5"/>
    <property type="match status" value="1"/>
</dbReference>
<keyword evidence="7" id="KW-0067">ATP-binding</keyword>
<dbReference type="InterPro" id="IPR017871">
    <property type="entry name" value="ABC_transporter-like_CS"/>
</dbReference>
<dbReference type="InterPro" id="IPR027417">
    <property type="entry name" value="P-loop_NTPase"/>
</dbReference>
<keyword evidence="9 11" id="KW-0472">Membrane</keyword>
<organism evidence="13 14">
    <name type="scientific">Gonium pectorale</name>
    <name type="common">Green alga</name>
    <dbReference type="NCBI Taxonomy" id="33097"/>
    <lineage>
        <taxon>Eukaryota</taxon>
        <taxon>Viridiplantae</taxon>
        <taxon>Chlorophyta</taxon>
        <taxon>core chlorophytes</taxon>
        <taxon>Chlorophyceae</taxon>
        <taxon>CS clade</taxon>
        <taxon>Chlamydomonadales</taxon>
        <taxon>Volvocaceae</taxon>
        <taxon>Gonium</taxon>
    </lineage>
</organism>
<feature type="transmembrane region" description="Helical" evidence="11">
    <location>
        <begin position="25"/>
        <end position="50"/>
    </location>
</feature>
<feature type="region of interest" description="Disordered" evidence="10">
    <location>
        <begin position="1689"/>
        <end position="1761"/>
    </location>
</feature>
<feature type="region of interest" description="Disordered" evidence="10">
    <location>
        <begin position="1132"/>
        <end position="1160"/>
    </location>
</feature>
<reference evidence="14" key="1">
    <citation type="journal article" date="2016" name="Nat. Commun.">
        <title>The Gonium pectorale genome demonstrates co-option of cell cycle regulation during the evolution of multicellularity.</title>
        <authorList>
            <person name="Hanschen E.R."/>
            <person name="Marriage T.N."/>
            <person name="Ferris P.J."/>
            <person name="Hamaji T."/>
            <person name="Toyoda A."/>
            <person name="Fujiyama A."/>
            <person name="Neme R."/>
            <person name="Noguchi H."/>
            <person name="Minakuchi Y."/>
            <person name="Suzuki M."/>
            <person name="Kawai-Toyooka H."/>
            <person name="Smith D.R."/>
            <person name="Sparks H."/>
            <person name="Anderson J."/>
            <person name="Bakaric R."/>
            <person name="Luria V."/>
            <person name="Karger A."/>
            <person name="Kirschner M.W."/>
            <person name="Durand P.M."/>
            <person name="Michod R.E."/>
            <person name="Nozaki H."/>
            <person name="Olson B.J."/>
        </authorList>
    </citation>
    <scope>NUCLEOTIDE SEQUENCE [LARGE SCALE GENOMIC DNA]</scope>
    <source>
        <strain evidence="14">NIES-2863</strain>
    </source>
</reference>
<keyword evidence="6" id="KW-0547">Nucleotide-binding</keyword>
<feature type="compositionally biased region" description="Pro residues" evidence="10">
    <location>
        <begin position="1145"/>
        <end position="1160"/>
    </location>
</feature>
<feature type="compositionally biased region" description="Low complexity" evidence="10">
    <location>
        <begin position="149"/>
        <end position="163"/>
    </location>
</feature>
<keyword evidence="3" id="KW-0813">Transport</keyword>
<comment type="similarity">
    <text evidence="2">Belongs to the ABC transporter superfamily. ABCA family. CPR flippase (TC 3.A.1.211) subfamily.</text>
</comment>
<dbReference type="InterPro" id="IPR003593">
    <property type="entry name" value="AAA+_ATPase"/>
</dbReference>
<feature type="domain" description="ABC transporter" evidence="12">
    <location>
        <begin position="712"/>
        <end position="946"/>
    </location>
</feature>
<dbReference type="PANTHER" id="PTHR19229:SF36">
    <property type="entry name" value="ATP-BINDING CASSETTE SUB-FAMILY A MEMBER 2"/>
    <property type="match status" value="1"/>
</dbReference>
<feature type="compositionally biased region" description="Gly residues" evidence="10">
    <location>
        <begin position="202"/>
        <end position="215"/>
    </location>
</feature>
<feature type="domain" description="ABC transporter" evidence="12">
    <location>
        <begin position="1780"/>
        <end position="2012"/>
    </location>
</feature>
<evidence type="ECO:0000256" key="3">
    <source>
        <dbReference type="ARBA" id="ARBA00022448"/>
    </source>
</evidence>
<proteinExistence type="inferred from homology"/>
<evidence type="ECO:0000256" key="4">
    <source>
        <dbReference type="ARBA" id="ARBA00022692"/>
    </source>
</evidence>
<dbReference type="InterPro" id="IPR013525">
    <property type="entry name" value="ABC2_TM"/>
</dbReference>
<dbReference type="FunFam" id="3.40.50.300:FF:000933">
    <property type="entry name" value="ABC transporter A family member 7"/>
    <property type="match status" value="1"/>
</dbReference>
<dbReference type="PROSITE" id="PS00211">
    <property type="entry name" value="ABC_TRANSPORTER_1"/>
    <property type="match status" value="2"/>
</dbReference>
<dbReference type="Pfam" id="PF00005">
    <property type="entry name" value="ABC_tran"/>
    <property type="match status" value="2"/>
</dbReference>
<dbReference type="GO" id="GO:0005319">
    <property type="term" value="F:lipid transporter activity"/>
    <property type="evidence" value="ECO:0007669"/>
    <property type="project" value="TreeGrafter"/>
</dbReference>
<dbReference type="GO" id="GO:0016887">
    <property type="term" value="F:ATP hydrolysis activity"/>
    <property type="evidence" value="ECO:0007669"/>
    <property type="project" value="InterPro"/>
</dbReference>
<comment type="caution">
    <text evidence="13">The sequence shown here is derived from an EMBL/GenBank/DDBJ whole genome shotgun (WGS) entry which is preliminary data.</text>
</comment>
<dbReference type="Proteomes" id="UP000075714">
    <property type="component" value="Unassembled WGS sequence"/>
</dbReference>
<evidence type="ECO:0000256" key="1">
    <source>
        <dbReference type="ARBA" id="ARBA00004141"/>
    </source>
</evidence>
<feature type="region of interest" description="Disordered" evidence="10">
    <location>
        <begin position="146"/>
        <end position="236"/>
    </location>
</feature>
<keyword evidence="5" id="KW-0677">Repeat</keyword>
<feature type="transmembrane region" description="Helical" evidence="11">
    <location>
        <begin position="1186"/>
        <end position="1205"/>
    </location>
</feature>
<dbReference type="InterPro" id="IPR003439">
    <property type="entry name" value="ABC_transporter-like_ATP-bd"/>
</dbReference>
<feature type="region of interest" description="Disordered" evidence="10">
    <location>
        <begin position="671"/>
        <end position="708"/>
    </location>
</feature>
<feature type="compositionally biased region" description="Polar residues" evidence="10">
    <location>
        <begin position="956"/>
        <end position="966"/>
    </location>
</feature>
<feature type="transmembrane region" description="Helical" evidence="11">
    <location>
        <begin position="1436"/>
        <end position="1458"/>
    </location>
</feature>
<feature type="compositionally biased region" description="Polar residues" evidence="10">
    <location>
        <begin position="994"/>
        <end position="1004"/>
    </location>
</feature>
<evidence type="ECO:0000313" key="13">
    <source>
        <dbReference type="EMBL" id="KXZ53111.1"/>
    </source>
</evidence>
<name>A0A150GTG4_GONPE</name>
<feature type="compositionally biased region" description="Low complexity" evidence="10">
    <location>
        <begin position="1132"/>
        <end position="1144"/>
    </location>
</feature>
<dbReference type="PANTHER" id="PTHR19229">
    <property type="entry name" value="ATP-BINDING CASSETTE TRANSPORTER SUBFAMILY A ABCA"/>
    <property type="match status" value="1"/>
</dbReference>
<keyword evidence="8 11" id="KW-1133">Transmembrane helix</keyword>
<gene>
    <name evidence="13" type="ORF">GPECTOR_7g1001</name>
</gene>
<dbReference type="Pfam" id="PF12698">
    <property type="entry name" value="ABC2_membrane_3"/>
    <property type="match status" value="2"/>
</dbReference>
<evidence type="ECO:0000256" key="11">
    <source>
        <dbReference type="SAM" id="Phobius"/>
    </source>
</evidence>
<comment type="subcellular location">
    <subcellularLocation>
        <location evidence="1">Membrane</location>
        <topology evidence="1">Multi-pass membrane protein</topology>
    </subcellularLocation>
</comment>
<dbReference type="EMBL" id="LSYV01000008">
    <property type="protein sequence ID" value="KXZ53111.1"/>
    <property type="molecule type" value="Genomic_DNA"/>
</dbReference>
<dbReference type="CDD" id="cd03263">
    <property type="entry name" value="ABC_subfamily_A"/>
    <property type="match status" value="2"/>
</dbReference>
<evidence type="ECO:0000313" key="14">
    <source>
        <dbReference type="Proteomes" id="UP000075714"/>
    </source>
</evidence>
<sequence>MNKTRQFLAVLKKNFILQTRGRKSLLGLGGWAGLILQLLLPVAFFFVMYLPKYYIKPTRHGETMGPTPVLLESRSWATPYDGPATLRSHGGRARLLLAPDSPSVRGLAGLLARGLACPRDPALRICPVWNLPTNFHCLFMPTPAPSPAAAPDGNSTADGAAAATGGGGSGSDGGERRGGGRAAGPASPLAQPLAARASGEAAGDGGGSGVDGGAQGLSEATSRRRLAEAEDEAREEASLAAAQELAGQAGLAGLAADPCSDHATCLATPACWAHVLGDQIRLIASLEEGRRLVTDDPDDFDALVAFPLEPEAAAAQPPLAARLPTPADPSLPLLRAVVGMNHTDVPPTKLLLDLFEVVPTLGNGLSLYRRYWFQANLQLALQRALIGLHVAANAPPPPPQPPPSAPPSEPAGGSYDAVRGGLSDASADLFDRAVPANVAVSYKAFPWPAVTEDLGAASAAIFFNLLLVYAFLPPTRAVVADIVREKELRLREGMRVLGLSEPAYWASWGLTHWTLLALSGALCAVAGTYPFASSSPWLMLAFFWLYGAALVSYSYAMSTMFSSSRVAGTASQLLYALSMLPGFLAPAIYQYGGWAWYAACLLPPSAASLFAAALVNWEKVAEGITPHTLWVPISSANSFSAGSVLLLMAADVALFAGLAWYLDKHQTPFTPRPGPAHAGPLLPSAGGEDGEEDGGGGGGGGDAEAADAAPAVETRGLVRVFRTTSGAPKTAVDHLDMRIERGRITALLGHNGAGKTTTIHILTGMLQPTAGSATVNGFDVVTQMDQVRSSLGICPQYDILWPSLTVDEHLRLYGAIKGYGGGELAEVSARAAASVGLSAKLSSAAGELSGGQRRKLSVAIAFMGDPAVVFLDEPTSGMDPYSRRFTWDVIRRHRSSSAIVLTTHSMEEADLLGDRVLILARGRLAAAGSGLELKVAAHGVGYNLTLVMDPAALAQPATSRSASQELPASPQRRKGDDRAGGSDSGEPRPAAPRSPTTDATNGDSPSADAAVAATPHTTRADGGGGAAADGDVPAAAAAVLSLVRDHVPSAQLLSCAGSELVVRLPREAGAAFPGLLRALDGPVGRQELGVASWGLSLTTLEEVFLAITATAEEQAAAEAEAAAALAASTSTSGPSLPAASATPAAAPPPPPSLAPPPPPLGGAALAAQQLRALLAKRLLCARRDRLAVLTQLAVPLALVGLALWVSALQVRDPGQPSLELTRGSVLMGRPLAFSAAPAARNASEGCTAAGGGSGGGTGGDCLAAFLSGHPAAAALGGPGVVDSGATALFTGDPRMRPTTLEAYLLGRWYGGGGPLYDAIHLASLPPPAALAAGAAGGPAASAAAPALSLVLATNQSAVHALPAALSEAMSAALSYISAGLPSPAAAASGASNVRRLATSAAAAAAAPPRGFSFASWPLPTLVSEPVVRVQRDAAGLMLVLCLVLASSVLSASYVVFLVREQDSGSKHLQLVAGAPAAAYWAANYLADMAAFAVSGGAILGLIAAYRLPQFGGRRLAAAAGLLAGFGPAGLSLTYAAHFLFKDEMRALQRLNTAYFLSGYLGFLVTWVADLIALLIPRPAGLRAWNDAAKAALRTASPHYCFAKGMYDVQATYDPILPFGPRRQPFDWDVFGSPMAHMAVQTVLYGGFAVLYDTGFAIAVHARLQDAAAAAAAWLRAAWRRSRRRLRAAAVRRRQHPAVAQTDGGLHPGGAAHTALELETPLLPPPEGPSPHPPAGAPADLEAGGVEAGGEEGPTDDEDDDVDVAAERVAVQEGRREGSQVLLAGVRKVYWPRGPFGPPLVAVRGLWLGVPAGECFGLLGVNGAGKTTTFRVLTGEVLPDAGDAAVGGHSVRTHLAAARRQLGYCPQFEALPGAMTGREVAAMYARLRGVPEPCVGPLVSRLLTRLGLGAAADTACGGYSGGMRRKLGVAVALVGDPRVTALDEPSTGMDPGARRGLWSCLRSEVLGAGRSVLLTSHSMEECEALCGRLTIMAAGRLRCLGSPQHLKGRFGGG</sequence>
<feature type="region of interest" description="Disordered" evidence="10">
    <location>
        <begin position="392"/>
        <end position="417"/>
    </location>
</feature>
<feature type="compositionally biased region" description="Low complexity" evidence="10">
    <location>
        <begin position="1710"/>
        <end position="1720"/>
    </location>
</feature>
<evidence type="ECO:0000259" key="12">
    <source>
        <dbReference type="PROSITE" id="PS50893"/>
    </source>
</evidence>
<feature type="transmembrane region" description="Helical" evidence="11">
    <location>
        <begin position="595"/>
        <end position="617"/>
    </location>
</feature>
<dbReference type="GO" id="GO:0140359">
    <property type="term" value="F:ABC-type transporter activity"/>
    <property type="evidence" value="ECO:0007669"/>
    <property type="project" value="InterPro"/>
</dbReference>
<evidence type="ECO:0000256" key="2">
    <source>
        <dbReference type="ARBA" id="ARBA00008526"/>
    </source>
</evidence>
<accession>A0A150GTG4</accession>
<feature type="transmembrane region" description="Helical" evidence="11">
    <location>
        <begin position="1478"/>
        <end position="1503"/>
    </location>
</feature>
<feature type="transmembrane region" description="Helical" evidence="11">
    <location>
        <begin position="638"/>
        <end position="662"/>
    </location>
</feature>
<evidence type="ECO:0000256" key="9">
    <source>
        <dbReference type="ARBA" id="ARBA00023136"/>
    </source>
</evidence>
<feature type="compositionally biased region" description="Pro residues" evidence="10">
    <location>
        <begin position="1721"/>
        <end position="1735"/>
    </location>
</feature>
<evidence type="ECO:0000256" key="10">
    <source>
        <dbReference type="SAM" id="MobiDB-lite"/>
    </source>
</evidence>
<feature type="transmembrane region" description="Helical" evidence="11">
    <location>
        <begin position="504"/>
        <end position="531"/>
    </location>
</feature>
<keyword evidence="14" id="KW-1185">Reference proteome</keyword>
<protein>
    <recommendedName>
        <fullName evidence="12">ABC transporter domain-containing protein</fullName>
    </recommendedName>
</protein>
<dbReference type="SUPFAM" id="SSF52540">
    <property type="entry name" value="P-loop containing nucleoside triphosphate hydrolases"/>
    <property type="match status" value="2"/>
</dbReference>
<feature type="compositionally biased region" description="Acidic residues" evidence="10">
    <location>
        <begin position="1748"/>
        <end position="1761"/>
    </location>
</feature>
<evidence type="ECO:0000256" key="5">
    <source>
        <dbReference type="ARBA" id="ARBA00022737"/>
    </source>
</evidence>
<dbReference type="GO" id="GO:0005524">
    <property type="term" value="F:ATP binding"/>
    <property type="evidence" value="ECO:0007669"/>
    <property type="project" value="UniProtKB-KW"/>
</dbReference>